<evidence type="ECO:0000313" key="2">
    <source>
        <dbReference type="Proteomes" id="UP001500121"/>
    </source>
</evidence>
<reference evidence="2" key="1">
    <citation type="journal article" date="2019" name="Int. J. Syst. Evol. Microbiol.">
        <title>The Global Catalogue of Microorganisms (GCM) 10K type strain sequencing project: providing services to taxonomists for standard genome sequencing and annotation.</title>
        <authorList>
            <consortium name="The Broad Institute Genomics Platform"/>
            <consortium name="The Broad Institute Genome Sequencing Center for Infectious Disease"/>
            <person name="Wu L."/>
            <person name="Ma J."/>
        </authorList>
    </citation>
    <scope>NUCLEOTIDE SEQUENCE [LARGE SCALE GENOMIC DNA]</scope>
    <source>
        <strain evidence="2">JCM 19015</strain>
    </source>
</reference>
<proteinExistence type="predicted"/>
<gene>
    <name evidence="1" type="ORF">GCM10025783_11910</name>
</gene>
<dbReference type="Proteomes" id="UP001500121">
    <property type="component" value="Unassembled WGS sequence"/>
</dbReference>
<dbReference type="EMBL" id="BAABLP010000002">
    <property type="protein sequence ID" value="GAA4742217.1"/>
    <property type="molecule type" value="Genomic_DNA"/>
</dbReference>
<dbReference type="RefSeq" id="WP_345480110.1">
    <property type="nucleotide sequence ID" value="NZ_BAABLP010000002.1"/>
</dbReference>
<evidence type="ECO:0000313" key="1">
    <source>
        <dbReference type="EMBL" id="GAA4742217.1"/>
    </source>
</evidence>
<name>A0ABP8YX82_9MICO</name>
<keyword evidence="2" id="KW-1185">Reference proteome</keyword>
<protein>
    <submittedName>
        <fullName evidence="1">Uncharacterized protein</fullName>
    </submittedName>
</protein>
<sequence length="54" mass="6209">MWELASRIVEQAAAPAPAPLERAAEDIPFVQDKIRASEHIRHVIQQRFREVFPS</sequence>
<accession>A0ABP8YX82</accession>
<comment type="caution">
    <text evidence="1">The sequence shown here is derived from an EMBL/GenBank/DDBJ whole genome shotgun (WGS) entry which is preliminary data.</text>
</comment>
<organism evidence="1 2">
    <name type="scientific">Amnibacterium soli</name>
    <dbReference type="NCBI Taxonomy" id="1282736"/>
    <lineage>
        <taxon>Bacteria</taxon>
        <taxon>Bacillati</taxon>
        <taxon>Actinomycetota</taxon>
        <taxon>Actinomycetes</taxon>
        <taxon>Micrococcales</taxon>
        <taxon>Microbacteriaceae</taxon>
        <taxon>Amnibacterium</taxon>
    </lineage>
</organism>